<dbReference type="Proteomes" id="UP000092666">
    <property type="component" value="Unassembled WGS sequence"/>
</dbReference>
<name>A0A1B9GM10_9TREE</name>
<accession>A0A1B9GM10</accession>
<dbReference type="Gene3D" id="3.30.9.10">
    <property type="entry name" value="D-Amino Acid Oxidase, subunit A, domain 2"/>
    <property type="match status" value="1"/>
</dbReference>
<dbReference type="OrthoDB" id="429143at2759"/>
<feature type="domain" description="FAD dependent oxidoreductase" evidence="1">
    <location>
        <begin position="35"/>
        <end position="413"/>
    </location>
</feature>
<reference evidence="2 3" key="1">
    <citation type="submission" date="2013-07" db="EMBL/GenBank/DDBJ databases">
        <title>The Genome Sequence of Cryptococcus heveanensis BCC8398.</title>
        <authorList>
            <consortium name="The Broad Institute Genome Sequencing Platform"/>
            <person name="Cuomo C."/>
            <person name="Litvintseva A."/>
            <person name="Chen Y."/>
            <person name="Heitman J."/>
            <person name="Sun S."/>
            <person name="Springer D."/>
            <person name="Dromer F."/>
            <person name="Young S.K."/>
            <person name="Zeng Q."/>
            <person name="Gargeya S."/>
            <person name="Fitzgerald M."/>
            <person name="Abouelleil A."/>
            <person name="Alvarado L."/>
            <person name="Berlin A.M."/>
            <person name="Chapman S.B."/>
            <person name="Dewar J."/>
            <person name="Goldberg J."/>
            <person name="Griggs A."/>
            <person name="Gujja S."/>
            <person name="Hansen M."/>
            <person name="Howarth C."/>
            <person name="Imamovic A."/>
            <person name="Larimer J."/>
            <person name="McCowan C."/>
            <person name="Murphy C."/>
            <person name="Pearson M."/>
            <person name="Priest M."/>
            <person name="Roberts A."/>
            <person name="Saif S."/>
            <person name="Shea T."/>
            <person name="Sykes S."/>
            <person name="Wortman J."/>
            <person name="Nusbaum C."/>
            <person name="Birren B."/>
        </authorList>
    </citation>
    <scope>NUCLEOTIDE SEQUENCE [LARGE SCALE GENOMIC DNA]</scope>
    <source>
        <strain evidence="2 3">BCC8398</strain>
    </source>
</reference>
<dbReference type="PANTHER" id="PTHR13847">
    <property type="entry name" value="SARCOSINE DEHYDROGENASE-RELATED"/>
    <property type="match status" value="1"/>
</dbReference>
<dbReference type="Gene3D" id="3.50.50.60">
    <property type="entry name" value="FAD/NAD(P)-binding domain"/>
    <property type="match status" value="1"/>
</dbReference>
<dbReference type="InterPro" id="IPR006076">
    <property type="entry name" value="FAD-dep_OxRdtase"/>
</dbReference>
<organism evidence="2 3">
    <name type="scientific">Kwoniella heveanensis BCC8398</name>
    <dbReference type="NCBI Taxonomy" id="1296120"/>
    <lineage>
        <taxon>Eukaryota</taxon>
        <taxon>Fungi</taxon>
        <taxon>Dikarya</taxon>
        <taxon>Basidiomycota</taxon>
        <taxon>Agaricomycotina</taxon>
        <taxon>Tremellomycetes</taxon>
        <taxon>Tremellales</taxon>
        <taxon>Cryptococcaceae</taxon>
        <taxon>Kwoniella</taxon>
    </lineage>
</organism>
<evidence type="ECO:0000259" key="1">
    <source>
        <dbReference type="Pfam" id="PF01266"/>
    </source>
</evidence>
<reference evidence="3" key="2">
    <citation type="submission" date="2013-12" db="EMBL/GenBank/DDBJ databases">
        <title>Evolution of pathogenesis and genome organization in the Tremellales.</title>
        <authorList>
            <person name="Cuomo C."/>
            <person name="Litvintseva A."/>
            <person name="Heitman J."/>
            <person name="Chen Y."/>
            <person name="Sun S."/>
            <person name="Springer D."/>
            <person name="Dromer F."/>
            <person name="Young S."/>
            <person name="Zeng Q."/>
            <person name="Chapman S."/>
            <person name="Gujja S."/>
            <person name="Saif S."/>
            <person name="Birren B."/>
        </authorList>
    </citation>
    <scope>NUCLEOTIDE SEQUENCE [LARGE SCALE GENOMIC DNA]</scope>
    <source>
        <strain evidence="3">BCC8398</strain>
    </source>
</reference>
<gene>
    <name evidence="2" type="ORF">I316_06280</name>
</gene>
<evidence type="ECO:0000313" key="2">
    <source>
        <dbReference type="EMBL" id="OCF32124.1"/>
    </source>
</evidence>
<keyword evidence="3" id="KW-1185">Reference proteome</keyword>
<dbReference type="EMBL" id="KV700130">
    <property type="protein sequence ID" value="OCF32124.1"/>
    <property type="molecule type" value="Genomic_DNA"/>
</dbReference>
<dbReference type="SUPFAM" id="SSF51905">
    <property type="entry name" value="FAD/NAD(P)-binding domain"/>
    <property type="match status" value="1"/>
</dbReference>
<dbReference type="Pfam" id="PF01266">
    <property type="entry name" value="DAO"/>
    <property type="match status" value="1"/>
</dbReference>
<dbReference type="AlphaFoldDB" id="A0A1B9GM10"/>
<proteinExistence type="predicted"/>
<dbReference type="STRING" id="1296120.A0A1B9GM10"/>
<sequence length="494" mass="53849">MVLPIDNPVKSFWIEGADSHLRNHRSTPDLPDVVDVVIVGSGYTGATMAYWLDKFSAEGSTPSMVILEARDICGGATGRNGGQLRPHYYSRYPLWASRFGSDGALKVIKHEAAHLAAFKALLEAEGLAEEVSFKLGETFDAAMSEEAWARLKGAYEDMKKDIGEKGDIIKDCRLIEDPNEAERFTQMKGCIAAVVHPSGQVWPYKFVHALLQLLLKTGQVNLQANTPALSVSQQDADGLITVDTPRGKIKAKTVIHATNRWASHLLPEFGNLIYAGRGTLAAIKAPQGFLKNTGAQHWDSIINNYHLQLPPPHNTIIVGGAKPLTVHDPKQYVNNDREDEQFRGVPDFYAGWPKRDVVGWTGRDPAELERSVEEGGVWSGVYSTSIDSFPFVGPVPKNKGHFVAAGFAGHGMPRILGSTAHLAPLVLADLGVKSNTPSTATIFPPLPEPFQATEERIQRLQSVDALAKFQKEIDEGLVSSKKPFAGPAPQILLD</sequence>
<dbReference type="GO" id="GO:0005737">
    <property type="term" value="C:cytoplasm"/>
    <property type="evidence" value="ECO:0007669"/>
    <property type="project" value="TreeGrafter"/>
</dbReference>
<protein>
    <submittedName>
        <fullName evidence="2">FAD dependent oxidoreductase superfamily protein</fullName>
    </submittedName>
</protein>
<dbReference type="PANTHER" id="PTHR13847:SF188">
    <property type="entry name" value="EXPRESSED PROTEIN"/>
    <property type="match status" value="1"/>
</dbReference>
<dbReference type="InterPro" id="IPR036188">
    <property type="entry name" value="FAD/NAD-bd_sf"/>
</dbReference>
<evidence type="ECO:0000313" key="3">
    <source>
        <dbReference type="Proteomes" id="UP000092666"/>
    </source>
</evidence>